<protein>
    <recommendedName>
        <fullName evidence="3">DUF2190 family protein</fullName>
    </recommendedName>
</protein>
<evidence type="ECO:0008006" key="3">
    <source>
        <dbReference type="Google" id="ProtNLM"/>
    </source>
</evidence>
<keyword evidence="2" id="KW-1185">Reference proteome</keyword>
<organism evidence="1 2">
    <name type="scientific">Roseisalinus antarcticus</name>
    <dbReference type="NCBI Taxonomy" id="254357"/>
    <lineage>
        <taxon>Bacteria</taxon>
        <taxon>Pseudomonadati</taxon>
        <taxon>Pseudomonadota</taxon>
        <taxon>Alphaproteobacteria</taxon>
        <taxon>Rhodobacterales</taxon>
        <taxon>Roseobacteraceae</taxon>
        <taxon>Roseisalinus</taxon>
    </lineage>
</organism>
<sequence length="114" mass="11283">MKNHIQKGDVITVPAPAGGITSGEGVIVGNIFGIAAYSAVEGDPLELATTGVYQLPKATAAVLTVGARVAWDNTAKNINVPGTGRFPVGIATEAAGNGITSVAVRLDGIGTVAA</sequence>
<accession>A0A1Y5U0Y2</accession>
<evidence type="ECO:0000313" key="2">
    <source>
        <dbReference type="Proteomes" id="UP000193900"/>
    </source>
</evidence>
<dbReference type="RefSeq" id="WP_085881268.1">
    <property type="nucleotide sequence ID" value="NZ_FWFZ01000078.1"/>
</dbReference>
<name>A0A1Y5U0Y2_9RHOB</name>
<dbReference type="InterPro" id="IPR011231">
    <property type="entry name" value="Phage_VT1-Sakai_H0018"/>
</dbReference>
<dbReference type="Pfam" id="PF09956">
    <property type="entry name" value="Phage_cement_2"/>
    <property type="match status" value="1"/>
</dbReference>
<dbReference type="OrthoDB" id="5365964at2"/>
<dbReference type="PIRSF" id="PIRSF030771">
    <property type="entry name" value="UCP030771"/>
    <property type="match status" value="1"/>
</dbReference>
<reference evidence="1 2" key="1">
    <citation type="submission" date="2017-03" db="EMBL/GenBank/DDBJ databases">
        <authorList>
            <person name="Afonso C.L."/>
            <person name="Miller P.J."/>
            <person name="Scott M.A."/>
            <person name="Spackman E."/>
            <person name="Goraichik I."/>
            <person name="Dimitrov K.M."/>
            <person name="Suarez D.L."/>
            <person name="Swayne D.E."/>
        </authorList>
    </citation>
    <scope>NUCLEOTIDE SEQUENCE [LARGE SCALE GENOMIC DNA]</scope>
    <source>
        <strain evidence="1 2">CECT 7023</strain>
    </source>
</reference>
<dbReference type="EMBL" id="FWFZ01000078">
    <property type="protein sequence ID" value="SLN77977.1"/>
    <property type="molecule type" value="Genomic_DNA"/>
</dbReference>
<proteinExistence type="predicted"/>
<gene>
    <name evidence="1" type="ORF">ROA7023_04622</name>
</gene>
<evidence type="ECO:0000313" key="1">
    <source>
        <dbReference type="EMBL" id="SLN77977.1"/>
    </source>
</evidence>
<dbReference type="Proteomes" id="UP000193900">
    <property type="component" value="Unassembled WGS sequence"/>
</dbReference>
<dbReference type="AlphaFoldDB" id="A0A1Y5U0Y2"/>